<reference evidence="1" key="1">
    <citation type="submission" date="2018-05" db="EMBL/GenBank/DDBJ databases">
        <authorList>
            <person name="Lanie J.A."/>
            <person name="Ng W.-L."/>
            <person name="Kazmierczak K.M."/>
            <person name="Andrzejewski T.M."/>
            <person name="Davidsen T.M."/>
            <person name="Wayne K.J."/>
            <person name="Tettelin H."/>
            <person name="Glass J.I."/>
            <person name="Rusch D."/>
            <person name="Podicherti R."/>
            <person name="Tsui H.-C.T."/>
            <person name="Winkler M.E."/>
        </authorList>
    </citation>
    <scope>NUCLEOTIDE SEQUENCE</scope>
</reference>
<protein>
    <submittedName>
        <fullName evidence="1">Uncharacterized protein</fullName>
    </submittedName>
</protein>
<sequence>MTLLLLLTACAAPQRSSWRVFPLQRRMPHDGLAVVSQPDGFGLHVFLETNTDDPD</sequence>
<dbReference type="AlphaFoldDB" id="A0A382UGF1"/>
<gene>
    <name evidence="1" type="ORF">METZ01_LOCUS385642</name>
</gene>
<accession>A0A382UGF1</accession>
<organism evidence="1">
    <name type="scientific">marine metagenome</name>
    <dbReference type="NCBI Taxonomy" id="408172"/>
    <lineage>
        <taxon>unclassified sequences</taxon>
        <taxon>metagenomes</taxon>
        <taxon>ecological metagenomes</taxon>
    </lineage>
</organism>
<name>A0A382UGF1_9ZZZZ</name>
<proteinExistence type="predicted"/>
<feature type="non-terminal residue" evidence="1">
    <location>
        <position position="55"/>
    </location>
</feature>
<evidence type="ECO:0000313" key="1">
    <source>
        <dbReference type="EMBL" id="SVD32788.1"/>
    </source>
</evidence>
<dbReference type="EMBL" id="UINC01143710">
    <property type="protein sequence ID" value="SVD32788.1"/>
    <property type="molecule type" value="Genomic_DNA"/>
</dbReference>